<protein>
    <submittedName>
        <fullName evidence="1">Uncharacterized protein</fullName>
    </submittedName>
</protein>
<evidence type="ECO:0000313" key="1">
    <source>
        <dbReference type="EMBL" id="KAJ1677255.1"/>
    </source>
</evidence>
<organism evidence="1 2">
    <name type="scientific">Spiromyces aspiralis</name>
    <dbReference type="NCBI Taxonomy" id="68401"/>
    <lineage>
        <taxon>Eukaryota</taxon>
        <taxon>Fungi</taxon>
        <taxon>Fungi incertae sedis</taxon>
        <taxon>Zoopagomycota</taxon>
        <taxon>Kickxellomycotina</taxon>
        <taxon>Kickxellomycetes</taxon>
        <taxon>Kickxellales</taxon>
        <taxon>Kickxellaceae</taxon>
        <taxon>Spiromyces</taxon>
    </lineage>
</organism>
<sequence length="286" mass="31585">YGNFIPEYFAAPNLHPRGQPVSIELPWAPADSLRLPRAAGGGALGSRIYSCGVRSMSCSIAGFNALPPQSLRPCLNVFPQITARAASYGEISDAKSGGRDKKRQSGASRRSKSSPYVLAKPMNPFMLYRKSLHHKIQLENPGIKNSEISRIIGKMWQNEDKEVVGKFKEMSVREKEKYVTKHILIFGYHPDGYRRQTRCHTERSSSSKVGPRRVEAMQNLAAMGPRNMETVPSAAASDGTEALGDTSLQPVLQEMELAADRLQSVLPLIQNCKKRVPQNAHSLIAQ</sequence>
<reference evidence="1" key="1">
    <citation type="submission" date="2022-06" db="EMBL/GenBank/DDBJ databases">
        <title>Phylogenomic reconstructions and comparative analyses of Kickxellomycotina fungi.</title>
        <authorList>
            <person name="Reynolds N.K."/>
            <person name="Stajich J.E."/>
            <person name="Barry K."/>
            <person name="Grigoriev I.V."/>
            <person name="Crous P."/>
            <person name="Smith M.E."/>
        </authorList>
    </citation>
    <scope>NUCLEOTIDE SEQUENCE</scope>
    <source>
        <strain evidence="1">RSA 2271</strain>
    </source>
</reference>
<dbReference type="EMBL" id="JAMZIH010002733">
    <property type="protein sequence ID" value="KAJ1677255.1"/>
    <property type="molecule type" value="Genomic_DNA"/>
</dbReference>
<evidence type="ECO:0000313" key="2">
    <source>
        <dbReference type="Proteomes" id="UP001145114"/>
    </source>
</evidence>
<keyword evidence="2" id="KW-1185">Reference proteome</keyword>
<accession>A0ACC1HL05</accession>
<proteinExistence type="predicted"/>
<name>A0ACC1HL05_9FUNG</name>
<feature type="non-terminal residue" evidence="1">
    <location>
        <position position="1"/>
    </location>
</feature>
<gene>
    <name evidence="1" type="ORF">EV182_006544</name>
</gene>
<comment type="caution">
    <text evidence="1">The sequence shown here is derived from an EMBL/GenBank/DDBJ whole genome shotgun (WGS) entry which is preliminary data.</text>
</comment>
<dbReference type="Proteomes" id="UP001145114">
    <property type="component" value="Unassembled WGS sequence"/>
</dbReference>